<organism evidence="1 2">
    <name type="scientific">Tistlia consotensis USBA 355</name>
    <dbReference type="NCBI Taxonomy" id="560819"/>
    <lineage>
        <taxon>Bacteria</taxon>
        <taxon>Pseudomonadati</taxon>
        <taxon>Pseudomonadota</taxon>
        <taxon>Alphaproteobacteria</taxon>
        <taxon>Rhodospirillales</taxon>
        <taxon>Rhodovibrionaceae</taxon>
        <taxon>Tistlia</taxon>
    </lineage>
</organism>
<dbReference type="AlphaFoldDB" id="A0A1Y6CC36"/>
<evidence type="ECO:0000313" key="1">
    <source>
        <dbReference type="EMBL" id="SMF55865.1"/>
    </source>
</evidence>
<accession>A0A1Y6CC36</accession>
<dbReference type="EMBL" id="FWZX01000020">
    <property type="protein sequence ID" value="SMF55865.1"/>
    <property type="molecule type" value="Genomic_DNA"/>
</dbReference>
<proteinExistence type="predicted"/>
<dbReference type="RefSeq" id="WP_085124727.1">
    <property type="nucleotide sequence ID" value="NZ_FWZX01000020.1"/>
</dbReference>
<name>A0A1Y6CC36_9PROT</name>
<sequence>MKVFMLFTGSGPLVILTSHASVTDGALLHKLEAKGIRKFIAFEIPADTAEQRYGAHFAVVQRDLKEDDDLRVLDYDGQRAFKLFRFEELSQPIVHEPAA</sequence>
<keyword evidence="2" id="KW-1185">Reference proteome</keyword>
<dbReference type="STRING" id="560819.SAMN05428998_120115"/>
<gene>
    <name evidence="1" type="ORF">SAMN05428998_120115</name>
</gene>
<evidence type="ECO:0008006" key="3">
    <source>
        <dbReference type="Google" id="ProtNLM"/>
    </source>
</evidence>
<reference evidence="1 2" key="1">
    <citation type="submission" date="2017-04" db="EMBL/GenBank/DDBJ databases">
        <authorList>
            <person name="Afonso C.L."/>
            <person name="Miller P.J."/>
            <person name="Scott M.A."/>
            <person name="Spackman E."/>
            <person name="Goraichik I."/>
            <person name="Dimitrov K.M."/>
            <person name="Suarez D.L."/>
            <person name="Swayne D.E."/>
        </authorList>
    </citation>
    <scope>NUCLEOTIDE SEQUENCE [LARGE SCALE GENOMIC DNA]</scope>
    <source>
        <strain evidence="1 2">USBA 355</strain>
    </source>
</reference>
<evidence type="ECO:0000313" key="2">
    <source>
        <dbReference type="Proteomes" id="UP000192917"/>
    </source>
</evidence>
<dbReference type="Proteomes" id="UP000192917">
    <property type="component" value="Unassembled WGS sequence"/>
</dbReference>
<protein>
    <recommendedName>
        <fullName evidence="3">Cytosolic protein</fullName>
    </recommendedName>
</protein>